<dbReference type="OrthoDB" id="10250354at2759"/>
<organism evidence="3 4">
    <name type="scientific">Reticulomyxa filosa</name>
    <dbReference type="NCBI Taxonomy" id="46433"/>
    <lineage>
        <taxon>Eukaryota</taxon>
        <taxon>Sar</taxon>
        <taxon>Rhizaria</taxon>
        <taxon>Retaria</taxon>
        <taxon>Foraminifera</taxon>
        <taxon>Monothalamids</taxon>
        <taxon>Reticulomyxidae</taxon>
        <taxon>Reticulomyxa</taxon>
    </lineage>
</organism>
<dbReference type="Pfam" id="PF00226">
    <property type="entry name" value="DnaJ"/>
    <property type="match status" value="1"/>
</dbReference>
<comment type="caution">
    <text evidence="3">The sequence shown here is derived from an EMBL/GenBank/DDBJ whole genome shotgun (WGS) entry which is preliminary data.</text>
</comment>
<dbReference type="AlphaFoldDB" id="X6NQF5"/>
<dbReference type="OMA" id="FTYDEYD"/>
<dbReference type="CDD" id="cd06257">
    <property type="entry name" value="DnaJ"/>
    <property type="match status" value="1"/>
</dbReference>
<dbReference type="PANTHER" id="PTHR45168">
    <property type="entry name" value="DNAJ HOMOLOG SUBFAMILY B MEMBER 2"/>
    <property type="match status" value="1"/>
</dbReference>
<dbReference type="Proteomes" id="UP000023152">
    <property type="component" value="Unassembled WGS sequence"/>
</dbReference>
<evidence type="ECO:0000313" key="4">
    <source>
        <dbReference type="Proteomes" id="UP000023152"/>
    </source>
</evidence>
<name>X6NQF5_RETFI</name>
<feature type="domain" description="J" evidence="2">
    <location>
        <begin position="35"/>
        <end position="105"/>
    </location>
</feature>
<evidence type="ECO:0000259" key="2">
    <source>
        <dbReference type="PROSITE" id="PS50076"/>
    </source>
</evidence>
<dbReference type="GO" id="GO:0030544">
    <property type="term" value="F:Hsp70 protein binding"/>
    <property type="evidence" value="ECO:0007669"/>
    <property type="project" value="InterPro"/>
</dbReference>
<proteinExistence type="predicted"/>
<dbReference type="Gene3D" id="1.10.287.110">
    <property type="entry name" value="DnaJ domain"/>
    <property type="match status" value="1"/>
</dbReference>
<dbReference type="SMART" id="SM00271">
    <property type="entry name" value="DnaJ"/>
    <property type="match status" value="1"/>
</dbReference>
<feature type="chain" id="PRO_5004975740" description="J domain-containing protein" evidence="1">
    <location>
        <begin position="24"/>
        <end position="213"/>
    </location>
</feature>
<dbReference type="InterPro" id="IPR036869">
    <property type="entry name" value="J_dom_sf"/>
</dbReference>
<dbReference type="PRINTS" id="PR00625">
    <property type="entry name" value="JDOMAIN"/>
</dbReference>
<dbReference type="InterPro" id="IPR001623">
    <property type="entry name" value="DnaJ_domain"/>
</dbReference>
<dbReference type="GO" id="GO:0051082">
    <property type="term" value="F:unfolded protein binding"/>
    <property type="evidence" value="ECO:0007669"/>
    <property type="project" value="InterPro"/>
</dbReference>
<dbReference type="SUPFAM" id="SSF46565">
    <property type="entry name" value="Chaperone J-domain"/>
    <property type="match status" value="1"/>
</dbReference>
<dbReference type="PANTHER" id="PTHR45168:SF3">
    <property type="entry name" value="DNAJ HEAT SHOCK PROTEIN FAMILY (HSP40) MEMBER B2"/>
    <property type="match status" value="1"/>
</dbReference>
<protein>
    <recommendedName>
        <fullName evidence="2">J domain-containing protein</fullName>
    </recommendedName>
</protein>
<dbReference type="PROSITE" id="PS50076">
    <property type="entry name" value="DNAJ_2"/>
    <property type="match status" value="1"/>
</dbReference>
<gene>
    <name evidence="3" type="ORF">RFI_08880</name>
</gene>
<dbReference type="EMBL" id="ASPP01006774">
    <property type="protein sequence ID" value="ETO28251.1"/>
    <property type="molecule type" value="Genomic_DNA"/>
</dbReference>
<keyword evidence="1" id="KW-0732">Signal</keyword>
<accession>X6NQF5</accession>
<sequence length="213" mass="24199">MGLMHNSYWRFLAVLLIINSVSGFFFHQPKATNQAYYDVLGVSRDASEQEIKKAYRKLALQWHPDKNPGNEKDAEAKFKEISEAYEALTNPQQFQHGGVHTDPFEMFHAFFGDDFSDIHAGRFGNVKNRRNQGRNFFSSAFEFANINMENSGPGMSFSSMSTSTSYVNGKKITSKTIIQNGEEISEKYENNELIERIVNGIKQPLEAIGHNDI</sequence>
<evidence type="ECO:0000313" key="3">
    <source>
        <dbReference type="EMBL" id="ETO28251.1"/>
    </source>
</evidence>
<evidence type="ECO:0000256" key="1">
    <source>
        <dbReference type="SAM" id="SignalP"/>
    </source>
</evidence>
<keyword evidence="4" id="KW-1185">Reference proteome</keyword>
<feature type="signal peptide" evidence="1">
    <location>
        <begin position="1"/>
        <end position="23"/>
    </location>
</feature>
<dbReference type="InterPro" id="IPR043183">
    <property type="entry name" value="DNJB2/6-like"/>
</dbReference>
<reference evidence="3 4" key="1">
    <citation type="journal article" date="2013" name="Curr. Biol.">
        <title>The Genome of the Foraminiferan Reticulomyxa filosa.</title>
        <authorList>
            <person name="Glockner G."/>
            <person name="Hulsmann N."/>
            <person name="Schleicher M."/>
            <person name="Noegel A.A."/>
            <person name="Eichinger L."/>
            <person name="Gallinger C."/>
            <person name="Pawlowski J."/>
            <person name="Sierra R."/>
            <person name="Euteneuer U."/>
            <person name="Pillet L."/>
            <person name="Moustafa A."/>
            <person name="Platzer M."/>
            <person name="Groth M."/>
            <person name="Szafranski K."/>
            <person name="Schliwa M."/>
        </authorList>
    </citation>
    <scope>NUCLEOTIDE SEQUENCE [LARGE SCALE GENOMIC DNA]</scope>
</reference>